<sequence length="51" mass="5823">MKEETVMLVIGDLVKGFEFIGPFKDFNQAETYALGITQYNRIVTLRPPDES</sequence>
<accession>A0A0F9II85</accession>
<reference evidence="1" key="1">
    <citation type="journal article" date="2015" name="Nature">
        <title>Complex archaea that bridge the gap between prokaryotes and eukaryotes.</title>
        <authorList>
            <person name="Spang A."/>
            <person name="Saw J.H."/>
            <person name="Jorgensen S.L."/>
            <person name="Zaremba-Niedzwiedzka K."/>
            <person name="Martijn J."/>
            <person name="Lind A.E."/>
            <person name="van Eijk R."/>
            <person name="Schleper C."/>
            <person name="Guy L."/>
            <person name="Ettema T.J."/>
        </authorList>
    </citation>
    <scope>NUCLEOTIDE SEQUENCE</scope>
</reference>
<gene>
    <name evidence="1" type="ORF">LCGC14_1576610</name>
</gene>
<name>A0A0F9II85_9ZZZZ</name>
<dbReference type="AlphaFoldDB" id="A0A0F9II85"/>
<dbReference type="EMBL" id="LAZR01012357">
    <property type="protein sequence ID" value="KKM27247.1"/>
    <property type="molecule type" value="Genomic_DNA"/>
</dbReference>
<evidence type="ECO:0000313" key="1">
    <source>
        <dbReference type="EMBL" id="KKM27247.1"/>
    </source>
</evidence>
<organism evidence="1">
    <name type="scientific">marine sediment metagenome</name>
    <dbReference type="NCBI Taxonomy" id="412755"/>
    <lineage>
        <taxon>unclassified sequences</taxon>
        <taxon>metagenomes</taxon>
        <taxon>ecological metagenomes</taxon>
    </lineage>
</organism>
<comment type="caution">
    <text evidence="1">The sequence shown here is derived from an EMBL/GenBank/DDBJ whole genome shotgun (WGS) entry which is preliminary data.</text>
</comment>
<proteinExistence type="predicted"/>
<protein>
    <submittedName>
        <fullName evidence="1">Uncharacterized protein</fullName>
    </submittedName>
</protein>